<reference evidence="3 4" key="1">
    <citation type="submission" date="2016-11" db="EMBL/GenBank/DDBJ databases">
        <authorList>
            <person name="Jaros S."/>
            <person name="Januszkiewicz K."/>
            <person name="Wedrychowicz H."/>
        </authorList>
    </citation>
    <scope>NUCLEOTIDE SEQUENCE [LARGE SCALE GENOMIC DNA]</scope>
    <source>
        <strain evidence="3 4">CGMCC 1.12213</strain>
    </source>
</reference>
<accession>A0A1M6A1S3</accession>
<dbReference type="RefSeq" id="WP_237714658.1">
    <property type="nucleotide sequence ID" value="NZ_ALIH01000004.1"/>
</dbReference>
<sequence length="278" mass="30815">MKKSFSVLIITFLTISLAMAQSAEKIKGNRIVSIQTTDIASFHTIALDEDFDIEIIYAKTPFVEVETDENLHEFIEFQVIDSVLTFNKTIRITSKKKLNIKVGYDDALKHIETSGDSELLSLSTMDLENGSLKARESSKVGLTVKSDHFDIDTDDKSKVKLNLTSENCVLNMSGNSKLDALVNTTDFIATLYQRAQTDIEGSCNTSKIDLDNNSNFNGKNFTTTTCNVTCNISSDAFLEVQDTITIEATGTSSVYLYGNPKILIDKLTDTSKLQKKVK</sequence>
<dbReference type="InterPro" id="IPR021255">
    <property type="entry name" value="DUF2807"/>
</dbReference>
<proteinExistence type="predicted"/>
<dbReference type="AlphaFoldDB" id="A0A1M6A1S3"/>
<gene>
    <name evidence="3" type="ORF">SAMN05216261_0154</name>
</gene>
<dbReference type="Gene3D" id="2.160.20.120">
    <property type="match status" value="1"/>
</dbReference>
<evidence type="ECO:0000256" key="1">
    <source>
        <dbReference type="SAM" id="SignalP"/>
    </source>
</evidence>
<feature type="domain" description="Putative auto-transporter adhesin head GIN" evidence="2">
    <location>
        <begin position="42"/>
        <end position="180"/>
    </location>
</feature>
<dbReference type="Pfam" id="PF10988">
    <property type="entry name" value="DUF2807"/>
    <property type="match status" value="1"/>
</dbReference>
<dbReference type="STRING" id="1178825.SAMN05216261_0154"/>
<evidence type="ECO:0000313" key="3">
    <source>
        <dbReference type="EMBL" id="SHI30451.1"/>
    </source>
</evidence>
<keyword evidence="4" id="KW-1185">Reference proteome</keyword>
<evidence type="ECO:0000313" key="4">
    <source>
        <dbReference type="Proteomes" id="UP000184396"/>
    </source>
</evidence>
<dbReference type="Proteomes" id="UP000184396">
    <property type="component" value="Unassembled WGS sequence"/>
</dbReference>
<feature type="signal peptide" evidence="1">
    <location>
        <begin position="1"/>
        <end position="20"/>
    </location>
</feature>
<dbReference type="EMBL" id="FQYK01000001">
    <property type="protein sequence ID" value="SHI30451.1"/>
    <property type="molecule type" value="Genomic_DNA"/>
</dbReference>
<dbReference type="eggNOG" id="COG1664">
    <property type="taxonomic scope" value="Bacteria"/>
</dbReference>
<evidence type="ECO:0000259" key="2">
    <source>
        <dbReference type="Pfam" id="PF10988"/>
    </source>
</evidence>
<name>A0A1M6A1S3_9FLAO</name>
<keyword evidence="1" id="KW-0732">Signal</keyword>
<organism evidence="3 4">
    <name type="scientific">Algibacter luteus</name>
    <dbReference type="NCBI Taxonomy" id="1178825"/>
    <lineage>
        <taxon>Bacteria</taxon>
        <taxon>Pseudomonadati</taxon>
        <taxon>Bacteroidota</taxon>
        <taxon>Flavobacteriia</taxon>
        <taxon>Flavobacteriales</taxon>
        <taxon>Flavobacteriaceae</taxon>
        <taxon>Algibacter</taxon>
    </lineage>
</organism>
<feature type="chain" id="PRO_5013291176" evidence="1">
    <location>
        <begin position="21"/>
        <end position="278"/>
    </location>
</feature>
<protein>
    <submittedName>
        <fullName evidence="3">Putative auto-transporter adhesin, head GIN domain</fullName>
    </submittedName>
</protein>